<name>A0A433A0N2_9FUNG</name>
<accession>A0A433A0N2</accession>
<organism evidence="1 2">
    <name type="scientific">Jimgerdemannia flammicorona</name>
    <dbReference type="NCBI Taxonomy" id="994334"/>
    <lineage>
        <taxon>Eukaryota</taxon>
        <taxon>Fungi</taxon>
        <taxon>Fungi incertae sedis</taxon>
        <taxon>Mucoromycota</taxon>
        <taxon>Mucoromycotina</taxon>
        <taxon>Endogonomycetes</taxon>
        <taxon>Endogonales</taxon>
        <taxon>Endogonaceae</taxon>
        <taxon>Jimgerdemannia</taxon>
    </lineage>
</organism>
<sequence length="131" mass="14702">MIYIEELREIVDAGRDIAKPVIPCIQDAMLPAYEECLKQKGPGLLPKMRKIINNHRITKLREKLNTCFRNFEKHAIAALDNNYAVFQDEAFGLCSNPNLVASAEGELAILLKNLESIKTAANVTEDRIGFT</sequence>
<proteinExistence type="predicted"/>
<gene>
    <name evidence="1" type="ORF">BC936DRAFT_142248</name>
</gene>
<keyword evidence="2" id="KW-1185">Reference proteome</keyword>
<dbReference type="Proteomes" id="UP000268093">
    <property type="component" value="Unassembled WGS sequence"/>
</dbReference>
<protein>
    <submittedName>
        <fullName evidence="1">Uncharacterized protein</fullName>
    </submittedName>
</protein>
<dbReference type="EMBL" id="RBNI01022118">
    <property type="protein sequence ID" value="RUO96290.1"/>
    <property type="molecule type" value="Genomic_DNA"/>
</dbReference>
<dbReference type="OrthoDB" id="3598281at2759"/>
<evidence type="ECO:0000313" key="1">
    <source>
        <dbReference type="EMBL" id="RUO96290.1"/>
    </source>
</evidence>
<evidence type="ECO:0000313" key="2">
    <source>
        <dbReference type="Proteomes" id="UP000268093"/>
    </source>
</evidence>
<dbReference type="AlphaFoldDB" id="A0A433A0N2"/>
<comment type="caution">
    <text evidence="1">The sequence shown here is derived from an EMBL/GenBank/DDBJ whole genome shotgun (WGS) entry which is preliminary data.</text>
</comment>
<reference evidence="1 2" key="1">
    <citation type="journal article" date="2018" name="New Phytol.">
        <title>Phylogenomics of Endogonaceae and evolution of mycorrhizas within Mucoromycota.</title>
        <authorList>
            <person name="Chang Y."/>
            <person name="Desiro A."/>
            <person name="Na H."/>
            <person name="Sandor L."/>
            <person name="Lipzen A."/>
            <person name="Clum A."/>
            <person name="Barry K."/>
            <person name="Grigoriev I.V."/>
            <person name="Martin F.M."/>
            <person name="Stajich J.E."/>
            <person name="Smith M.E."/>
            <person name="Bonito G."/>
            <person name="Spatafora J.W."/>
        </authorList>
    </citation>
    <scope>NUCLEOTIDE SEQUENCE [LARGE SCALE GENOMIC DNA]</scope>
    <source>
        <strain evidence="1 2">GMNB39</strain>
    </source>
</reference>